<evidence type="ECO:0008006" key="5">
    <source>
        <dbReference type="Google" id="ProtNLM"/>
    </source>
</evidence>
<feature type="chain" id="PRO_5031353272" description="VCBS repeat-containing protein" evidence="2">
    <location>
        <begin position="25"/>
        <end position="252"/>
    </location>
</feature>
<sequence>MRSPVVPVVLLAVLLSGCGTTALAGRDVPGRPAPSGATGADGGRHQPGWPPPAEMHTRTSPRAPHSNRAATYGLGDLDGDGRADLVEVRTDGRVTAELTWLGHRAARLPADPTLRLQALPDLDGDGRAEVLVASTAAGCCDAYRLPDTRSAVLAVVHGRLRPLRWADDGQVRLRFDQGRGDLYAGIRCGPDGLHLLEALDDGSAATLTDAVVSILAGVARHGPVTRRTVAAGRVRSETSTRCPGLDAQGWAA</sequence>
<evidence type="ECO:0000256" key="2">
    <source>
        <dbReference type="SAM" id="SignalP"/>
    </source>
</evidence>
<evidence type="ECO:0000256" key="1">
    <source>
        <dbReference type="SAM" id="MobiDB-lite"/>
    </source>
</evidence>
<proteinExistence type="predicted"/>
<dbReference type="InterPro" id="IPR028994">
    <property type="entry name" value="Integrin_alpha_N"/>
</dbReference>
<feature type="signal peptide" evidence="2">
    <location>
        <begin position="1"/>
        <end position="24"/>
    </location>
</feature>
<dbReference type="Proteomes" id="UP000535511">
    <property type="component" value="Unassembled WGS sequence"/>
</dbReference>
<dbReference type="AlphaFoldDB" id="A0A7Y9E9T9"/>
<protein>
    <recommendedName>
        <fullName evidence="5">VCBS repeat-containing protein</fullName>
    </recommendedName>
</protein>
<comment type="caution">
    <text evidence="3">The sequence shown here is derived from an EMBL/GenBank/DDBJ whole genome shotgun (WGS) entry which is preliminary data.</text>
</comment>
<accession>A0A7Y9E9T9</accession>
<dbReference type="RefSeq" id="WP_179665080.1">
    <property type="nucleotide sequence ID" value="NZ_JACCBG010000001.1"/>
</dbReference>
<keyword evidence="4" id="KW-1185">Reference proteome</keyword>
<feature type="region of interest" description="Disordered" evidence="1">
    <location>
        <begin position="22"/>
        <end position="75"/>
    </location>
</feature>
<dbReference type="PROSITE" id="PS51257">
    <property type="entry name" value="PROKAR_LIPOPROTEIN"/>
    <property type="match status" value="1"/>
</dbReference>
<dbReference type="SUPFAM" id="SSF69318">
    <property type="entry name" value="Integrin alpha N-terminal domain"/>
    <property type="match status" value="1"/>
</dbReference>
<organism evidence="3 4">
    <name type="scientific">Nocardioides panaciterrulae</name>
    <dbReference type="NCBI Taxonomy" id="661492"/>
    <lineage>
        <taxon>Bacteria</taxon>
        <taxon>Bacillati</taxon>
        <taxon>Actinomycetota</taxon>
        <taxon>Actinomycetes</taxon>
        <taxon>Propionibacteriales</taxon>
        <taxon>Nocardioidaceae</taxon>
        <taxon>Nocardioides</taxon>
    </lineage>
</organism>
<evidence type="ECO:0000313" key="3">
    <source>
        <dbReference type="EMBL" id="NYD43576.1"/>
    </source>
</evidence>
<evidence type="ECO:0000313" key="4">
    <source>
        <dbReference type="Proteomes" id="UP000535511"/>
    </source>
</evidence>
<reference evidence="3 4" key="1">
    <citation type="submission" date="2020-07" db="EMBL/GenBank/DDBJ databases">
        <title>Sequencing the genomes of 1000 actinobacteria strains.</title>
        <authorList>
            <person name="Klenk H.-P."/>
        </authorList>
    </citation>
    <scope>NUCLEOTIDE SEQUENCE [LARGE SCALE GENOMIC DNA]</scope>
    <source>
        <strain evidence="3 4">DSM 21350</strain>
    </source>
</reference>
<dbReference type="EMBL" id="JACCBG010000001">
    <property type="protein sequence ID" value="NYD43576.1"/>
    <property type="molecule type" value="Genomic_DNA"/>
</dbReference>
<name>A0A7Y9E9T9_9ACTN</name>
<gene>
    <name evidence="3" type="ORF">BJZ21_003659</name>
</gene>
<keyword evidence="2" id="KW-0732">Signal</keyword>